<feature type="signal peptide" evidence="1">
    <location>
        <begin position="1"/>
        <end position="27"/>
    </location>
</feature>
<keyword evidence="1" id="KW-0732">Signal</keyword>
<evidence type="ECO:0000313" key="3">
    <source>
        <dbReference type="Proteomes" id="UP001059836"/>
    </source>
</evidence>
<evidence type="ECO:0000256" key="1">
    <source>
        <dbReference type="SAM" id="SignalP"/>
    </source>
</evidence>
<accession>A0ABX6IKZ4</accession>
<organism evidence="2 3">
    <name type="scientific">Gordonia pseudamarae</name>
    <dbReference type="NCBI Taxonomy" id="2831662"/>
    <lineage>
        <taxon>Bacteria</taxon>
        <taxon>Bacillati</taxon>
        <taxon>Actinomycetota</taxon>
        <taxon>Actinomycetes</taxon>
        <taxon>Mycobacteriales</taxon>
        <taxon>Gordoniaceae</taxon>
        <taxon>Gordonia</taxon>
    </lineage>
</organism>
<dbReference type="Proteomes" id="UP001059836">
    <property type="component" value="Chromosome"/>
</dbReference>
<gene>
    <name evidence="2" type="ORF">GII31_17075</name>
</gene>
<dbReference type="RefSeq" id="WP_213244590.1">
    <property type="nucleotide sequence ID" value="NZ_CP045806.1"/>
</dbReference>
<sequence length="133" mass="14071">MKRRFATAAAALGIAAGALTAPTTADAAPAITPHTAAKGSLITYTYWSDTARNTFSYYGQNGTLMKRTYSHFGPNPSGHGREKYRLRLSHRASTKQPAGTEITSRGSYARCEVRINGRIVDAATNGSGGSANC</sequence>
<reference evidence="2" key="1">
    <citation type="journal article" date="2021" name="Nat. Microbiol.">
        <title>Cocultivation of an ultrasmall environmental parasitic bacterium with lytic ability against bacteria associated with wastewater foams.</title>
        <authorList>
            <person name="Batinovic S."/>
            <person name="Rose J.J.A."/>
            <person name="Ratcliffe J."/>
            <person name="Seviour R.J."/>
            <person name="Petrovski S."/>
        </authorList>
    </citation>
    <scope>NUCLEOTIDE SEQUENCE</scope>
    <source>
        <strain evidence="2">CON9</strain>
    </source>
</reference>
<proteinExistence type="predicted"/>
<evidence type="ECO:0008006" key="4">
    <source>
        <dbReference type="Google" id="ProtNLM"/>
    </source>
</evidence>
<keyword evidence="3" id="KW-1185">Reference proteome</keyword>
<protein>
    <recommendedName>
        <fullName evidence="4">Secreted protein</fullName>
    </recommendedName>
</protein>
<evidence type="ECO:0000313" key="2">
    <source>
        <dbReference type="EMBL" id="QHN36331.1"/>
    </source>
</evidence>
<name>A0ABX6IKZ4_9ACTN</name>
<dbReference type="EMBL" id="CP045809">
    <property type="protein sequence ID" value="QHN36331.1"/>
    <property type="molecule type" value="Genomic_DNA"/>
</dbReference>
<feature type="chain" id="PRO_5045658785" description="Secreted protein" evidence="1">
    <location>
        <begin position="28"/>
        <end position="133"/>
    </location>
</feature>